<evidence type="ECO:0000256" key="9">
    <source>
        <dbReference type="ARBA" id="ARBA00023310"/>
    </source>
</evidence>
<dbReference type="GO" id="GO:0015078">
    <property type="term" value="F:proton transmembrane transporter activity"/>
    <property type="evidence" value="ECO:0007669"/>
    <property type="project" value="InterPro"/>
</dbReference>
<keyword evidence="8" id="KW-0472">Membrane</keyword>
<dbReference type="Proteomes" id="UP001205105">
    <property type="component" value="Unassembled WGS sequence"/>
</dbReference>
<keyword evidence="11" id="KW-1185">Reference proteome</keyword>
<proteinExistence type="inferred from homology"/>
<evidence type="ECO:0000256" key="2">
    <source>
        <dbReference type="ARBA" id="ARBA00005699"/>
    </source>
</evidence>
<comment type="subcellular location">
    <subcellularLocation>
        <location evidence="1">Mitochondrion membrane</location>
    </subcellularLocation>
</comment>
<evidence type="ECO:0000256" key="8">
    <source>
        <dbReference type="ARBA" id="ARBA00023136"/>
    </source>
</evidence>
<dbReference type="Pfam" id="PF04718">
    <property type="entry name" value="ATP-synt_G"/>
    <property type="match status" value="1"/>
</dbReference>
<protein>
    <submittedName>
        <fullName evidence="10">Uncharacterized protein</fullName>
    </submittedName>
</protein>
<evidence type="ECO:0000256" key="4">
    <source>
        <dbReference type="ARBA" id="ARBA00022547"/>
    </source>
</evidence>
<keyword evidence="7" id="KW-0496">Mitochondrion</keyword>
<evidence type="ECO:0000256" key="3">
    <source>
        <dbReference type="ARBA" id="ARBA00022448"/>
    </source>
</evidence>
<keyword evidence="5" id="KW-0375">Hydrogen ion transport</keyword>
<evidence type="ECO:0000256" key="6">
    <source>
        <dbReference type="ARBA" id="ARBA00023065"/>
    </source>
</evidence>
<keyword evidence="3" id="KW-0813">Transport</keyword>
<comment type="similarity">
    <text evidence="2">Belongs to the ATPase g subunit family.</text>
</comment>
<name>A0AAD5H2S1_9CHLO</name>
<keyword evidence="6" id="KW-0406">Ion transport</keyword>
<keyword evidence="4" id="KW-0138">CF(0)</keyword>
<evidence type="ECO:0000256" key="7">
    <source>
        <dbReference type="ARBA" id="ARBA00023128"/>
    </source>
</evidence>
<dbReference type="GO" id="GO:0031966">
    <property type="term" value="C:mitochondrial membrane"/>
    <property type="evidence" value="ECO:0007669"/>
    <property type="project" value="UniProtKB-SubCell"/>
</dbReference>
<organism evidence="10 11">
    <name type="scientific">Chlorella ohadii</name>
    <dbReference type="NCBI Taxonomy" id="2649997"/>
    <lineage>
        <taxon>Eukaryota</taxon>
        <taxon>Viridiplantae</taxon>
        <taxon>Chlorophyta</taxon>
        <taxon>core chlorophytes</taxon>
        <taxon>Trebouxiophyceae</taxon>
        <taxon>Chlorellales</taxon>
        <taxon>Chlorellaceae</taxon>
        <taxon>Chlorella clade</taxon>
        <taxon>Chlorella</taxon>
    </lineage>
</organism>
<dbReference type="GO" id="GO:0045259">
    <property type="term" value="C:proton-transporting ATP synthase complex"/>
    <property type="evidence" value="ECO:0007669"/>
    <property type="project" value="UniProtKB-KW"/>
</dbReference>
<dbReference type="AlphaFoldDB" id="A0AAD5H2S1"/>
<keyword evidence="9" id="KW-0066">ATP synthesis</keyword>
<reference evidence="10" key="1">
    <citation type="submission" date="2020-11" db="EMBL/GenBank/DDBJ databases">
        <title>Chlorella ohadii genome sequencing and assembly.</title>
        <authorList>
            <person name="Murik O."/>
            <person name="Treves H."/>
            <person name="Kedem I."/>
            <person name="Shotland Y."/>
            <person name="Kaplan A."/>
        </authorList>
    </citation>
    <scope>NUCLEOTIDE SEQUENCE</scope>
    <source>
        <strain evidence="10">1</strain>
    </source>
</reference>
<gene>
    <name evidence="10" type="ORF">COHA_004257</name>
</gene>
<evidence type="ECO:0000313" key="11">
    <source>
        <dbReference type="Proteomes" id="UP001205105"/>
    </source>
</evidence>
<sequence>MAARLTALWSKARAAAEPAVKVASKEVASRYEQMMAANAQYVVKDKAAADKLAKQLVFTQLSKIPATIAECKTEYAALRSRLAGWRELPTTEMALYAGFAAEVYAWFCIGEIVGRGGSLTGYSV</sequence>
<evidence type="ECO:0000313" key="10">
    <source>
        <dbReference type="EMBL" id="KAI7842059.1"/>
    </source>
</evidence>
<dbReference type="InterPro" id="IPR006808">
    <property type="entry name" value="ATP_synth_F0_gsu_mt"/>
</dbReference>
<evidence type="ECO:0000256" key="1">
    <source>
        <dbReference type="ARBA" id="ARBA00004325"/>
    </source>
</evidence>
<dbReference type="EMBL" id="JADXDR010000056">
    <property type="protein sequence ID" value="KAI7842059.1"/>
    <property type="molecule type" value="Genomic_DNA"/>
</dbReference>
<comment type="caution">
    <text evidence="10">The sequence shown here is derived from an EMBL/GenBank/DDBJ whole genome shotgun (WGS) entry which is preliminary data.</text>
</comment>
<dbReference type="PANTHER" id="PTHR12386">
    <property type="entry name" value="ATP SYNTHASE SUBUNIT"/>
    <property type="match status" value="1"/>
</dbReference>
<dbReference type="GO" id="GO:0015986">
    <property type="term" value="P:proton motive force-driven ATP synthesis"/>
    <property type="evidence" value="ECO:0007669"/>
    <property type="project" value="InterPro"/>
</dbReference>
<accession>A0AAD5H2S1</accession>
<evidence type="ECO:0000256" key="5">
    <source>
        <dbReference type="ARBA" id="ARBA00022781"/>
    </source>
</evidence>